<dbReference type="Proteomes" id="UP000293520">
    <property type="component" value="Unassembled WGS sequence"/>
</dbReference>
<dbReference type="AlphaFoldDB" id="A0A4V2JC26"/>
<proteinExistence type="predicted"/>
<evidence type="ECO:0000256" key="3">
    <source>
        <dbReference type="ARBA" id="ARBA00022676"/>
    </source>
</evidence>
<keyword evidence="7" id="KW-1185">Reference proteome</keyword>
<dbReference type="GO" id="GO:0016757">
    <property type="term" value="F:glycosyltransferase activity"/>
    <property type="evidence" value="ECO:0007669"/>
    <property type="project" value="UniProtKB-KW"/>
</dbReference>
<evidence type="ECO:0000313" key="6">
    <source>
        <dbReference type="EMBL" id="TBN39032.1"/>
    </source>
</evidence>
<dbReference type="PANTHER" id="PTHR43646:SF2">
    <property type="entry name" value="GLYCOSYLTRANSFERASE 2-LIKE DOMAIN-CONTAINING PROTEIN"/>
    <property type="match status" value="1"/>
</dbReference>
<dbReference type="PANTHER" id="PTHR43646">
    <property type="entry name" value="GLYCOSYLTRANSFERASE"/>
    <property type="match status" value="1"/>
</dbReference>
<protein>
    <submittedName>
        <fullName evidence="6">Glycosyltransferase family 2 protein</fullName>
    </submittedName>
</protein>
<reference evidence="6 7" key="1">
    <citation type="submission" date="2019-02" db="EMBL/GenBank/DDBJ databases">
        <title>Paracoccus subflavus sp. nov., isolated from marine sediment of the Pacific Ocean.</title>
        <authorList>
            <person name="Zhang G."/>
        </authorList>
    </citation>
    <scope>NUCLEOTIDE SEQUENCE [LARGE SCALE GENOMIC DNA]</scope>
    <source>
        <strain evidence="6 7">GY0581</strain>
    </source>
</reference>
<dbReference type="Gene3D" id="3.90.550.10">
    <property type="entry name" value="Spore Coat Polysaccharide Biosynthesis Protein SpsA, Chain A"/>
    <property type="match status" value="1"/>
</dbReference>
<organism evidence="6 7">
    <name type="scientific">Paracoccus subflavus</name>
    <dbReference type="NCBI Taxonomy" id="2528244"/>
    <lineage>
        <taxon>Bacteria</taxon>
        <taxon>Pseudomonadati</taxon>
        <taxon>Pseudomonadota</taxon>
        <taxon>Alphaproteobacteria</taxon>
        <taxon>Rhodobacterales</taxon>
        <taxon>Paracoccaceae</taxon>
        <taxon>Paracoccus</taxon>
    </lineage>
</organism>
<keyword evidence="2" id="KW-1003">Cell membrane</keyword>
<comment type="subcellular location">
    <subcellularLocation>
        <location evidence="1">Cell membrane</location>
    </subcellularLocation>
</comment>
<name>A0A4V2JC26_9RHOB</name>
<evidence type="ECO:0000313" key="7">
    <source>
        <dbReference type="Proteomes" id="UP000293520"/>
    </source>
</evidence>
<evidence type="ECO:0000256" key="4">
    <source>
        <dbReference type="ARBA" id="ARBA00022679"/>
    </source>
</evidence>
<dbReference type="RefSeq" id="WP_130991455.1">
    <property type="nucleotide sequence ID" value="NZ_SISK01000008.1"/>
</dbReference>
<evidence type="ECO:0000256" key="1">
    <source>
        <dbReference type="ARBA" id="ARBA00004236"/>
    </source>
</evidence>
<accession>A0A4V2JC26</accession>
<evidence type="ECO:0000256" key="2">
    <source>
        <dbReference type="ARBA" id="ARBA00022475"/>
    </source>
</evidence>
<sequence length="349" mass="37245">MDGAFDLTAGPPSDVPARHPLPGRIAIAVPARNEQARLPRLLSALAAAAEFGSCPVSALVLANNCTDDTARVARAFRHPALAVETVETVFPPGQANAGRARRLAMDLAWRADALLMTTDGDATPAPGFVAAALRHVAQGADLVCGTIGTDARHVLATPSGARIAAAEGAYGALVHEIRHCIDRMAGRQRADGDRPHYTESGAAIAIRGDAYAAIGGLPPIASSEDRALIHQAERHRLRIRYAPDMHAHVSARLFGRARGGMAECLRRRMTDPDPLADQAMLPLSVLRRLWAQAVASQAPLFPDRAVCCGPRLHASDLERRLPGLKDFVERRVRPEFARWMNGAPAMAVA</sequence>
<gene>
    <name evidence="6" type="ORF">EYE42_11380</name>
</gene>
<dbReference type="OrthoDB" id="8416156at2"/>
<dbReference type="Pfam" id="PF13641">
    <property type="entry name" value="Glyco_tranf_2_3"/>
    <property type="match status" value="1"/>
</dbReference>
<keyword evidence="3" id="KW-0328">Glycosyltransferase</keyword>
<dbReference type="InterPro" id="IPR029044">
    <property type="entry name" value="Nucleotide-diphossugar_trans"/>
</dbReference>
<dbReference type="EMBL" id="SISK01000008">
    <property type="protein sequence ID" value="TBN39032.1"/>
    <property type="molecule type" value="Genomic_DNA"/>
</dbReference>
<dbReference type="SUPFAM" id="SSF53448">
    <property type="entry name" value="Nucleotide-diphospho-sugar transferases"/>
    <property type="match status" value="1"/>
</dbReference>
<comment type="caution">
    <text evidence="6">The sequence shown here is derived from an EMBL/GenBank/DDBJ whole genome shotgun (WGS) entry which is preliminary data.</text>
</comment>
<dbReference type="GO" id="GO:0005886">
    <property type="term" value="C:plasma membrane"/>
    <property type="evidence" value="ECO:0007669"/>
    <property type="project" value="UniProtKB-SubCell"/>
</dbReference>
<keyword evidence="5" id="KW-0472">Membrane</keyword>
<keyword evidence="4 6" id="KW-0808">Transferase</keyword>
<evidence type="ECO:0000256" key="5">
    <source>
        <dbReference type="ARBA" id="ARBA00023136"/>
    </source>
</evidence>